<comment type="caution">
    <text evidence="1">The sequence shown here is derived from an EMBL/GenBank/DDBJ whole genome shotgun (WGS) entry which is preliminary data.</text>
</comment>
<evidence type="ECO:0000313" key="1">
    <source>
        <dbReference type="EMBL" id="RGR75218.1"/>
    </source>
</evidence>
<dbReference type="Proteomes" id="UP000284178">
    <property type="component" value="Unassembled WGS sequence"/>
</dbReference>
<dbReference type="RefSeq" id="WP_006059098.1">
    <property type="nucleotide sequence ID" value="NZ_CABJCV010000005.1"/>
</dbReference>
<reference evidence="1 2" key="1">
    <citation type="submission" date="2018-08" db="EMBL/GenBank/DDBJ databases">
        <title>A genome reference for cultivated species of the human gut microbiota.</title>
        <authorList>
            <person name="Zou Y."/>
            <person name="Xue W."/>
            <person name="Luo G."/>
        </authorList>
    </citation>
    <scope>NUCLEOTIDE SEQUENCE [LARGE SCALE GENOMIC DNA]</scope>
    <source>
        <strain evidence="1 2">AF24-29</strain>
    </source>
</reference>
<gene>
    <name evidence="1" type="ORF">DWY25_05420</name>
</gene>
<name>A0A412G3R7_9FIRM</name>
<keyword evidence="2" id="KW-1185">Reference proteome</keyword>
<sequence>MENEVLLGFELVCCDQYFECSADPSLTLREIVEGLQEMSPPEIREEFDLCQPLILCDACEHRILDEQKTAAQLRLPDGFKILIY</sequence>
<accession>A0A412G3R7</accession>
<protein>
    <submittedName>
        <fullName evidence="1">Uncharacterized protein</fullName>
    </submittedName>
</protein>
<dbReference type="GeneID" id="83014844"/>
<evidence type="ECO:0000313" key="2">
    <source>
        <dbReference type="Proteomes" id="UP000284178"/>
    </source>
</evidence>
<organism evidence="1 2">
    <name type="scientific">Holdemania filiformis</name>
    <dbReference type="NCBI Taxonomy" id="61171"/>
    <lineage>
        <taxon>Bacteria</taxon>
        <taxon>Bacillati</taxon>
        <taxon>Bacillota</taxon>
        <taxon>Erysipelotrichia</taxon>
        <taxon>Erysipelotrichales</taxon>
        <taxon>Erysipelotrichaceae</taxon>
        <taxon>Holdemania</taxon>
    </lineage>
</organism>
<proteinExistence type="predicted"/>
<dbReference type="EMBL" id="QRUP01000005">
    <property type="protein sequence ID" value="RGR75218.1"/>
    <property type="molecule type" value="Genomic_DNA"/>
</dbReference>
<dbReference type="AlphaFoldDB" id="A0A412G3R7"/>